<dbReference type="EMBL" id="JAUCBP010000001">
    <property type="protein sequence ID" value="MDM7859306.1"/>
    <property type="molecule type" value="Genomic_DNA"/>
</dbReference>
<feature type="transmembrane region" description="Helical" evidence="6">
    <location>
        <begin position="130"/>
        <end position="160"/>
    </location>
</feature>
<feature type="transmembrane region" description="Helical" evidence="6">
    <location>
        <begin position="41"/>
        <end position="59"/>
    </location>
</feature>
<feature type="transmembrane region" description="Helical" evidence="6">
    <location>
        <begin position="66"/>
        <end position="86"/>
    </location>
</feature>
<evidence type="ECO:0000256" key="1">
    <source>
        <dbReference type="ARBA" id="ARBA00004141"/>
    </source>
</evidence>
<dbReference type="PANTHER" id="PTHR43701:SF2">
    <property type="entry name" value="MEMBRANE TRANSPORTER PROTEIN YJNA-RELATED"/>
    <property type="match status" value="1"/>
</dbReference>
<keyword evidence="3 6" id="KW-0812">Transmembrane</keyword>
<evidence type="ECO:0000256" key="2">
    <source>
        <dbReference type="ARBA" id="ARBA00009142"/>
    </source>
</evidence>
<dbReference type="PANTHER" id="PTHR43701">
    <property type="entry name" value="MEMBRANE TRANSPORTER PROTEIN MJ0441-RELATED"/>
    <property type="match status" value="1"/>
</dbReference>
<evidence type="ECO:0000256" key="3">
    <source>
        <dbReference type="ARBA" id="ARBA00022692"/>
    </source>
</evidence>
<dbReference type="InterPro" id="IPR051598">
    <property type="entry name" value="TSUP/Inactive_protease-like"/>
</dbReference>
<evidence type="ECO:0000256" key="4">
    <source>
        <dbReference type="ARBA" id="ARBA00022989"/>
    </source>
</evidence>
<reference evidence="7 8" key="1">
    <citation type="submission" date="2023-06" db="EMBL/GenBank/DDBJ databases">
        <title>Alteromonas sp. ASW11-36 isolated from intertidal sand.</title>
        <authorList>
            <person name="Li Y."/>
        </authorList>
    </citation>
    <scope>NUCLEOTIDE SEQUENCE [LARGE SCALE GENOMIC DNA]</scope>
    <source>
        <strain evidence="7 8">ASW11-36</strain>
    </source>
</reference>
<feature type="transmembrane region" description="Helical" evidence="6">
    <location>
        <begin position="232"/>
        <end position="254"/>
    </location>
</feature>
<dbReference type="InterPro" id="IPR002781">
    <property type="entry name" value="TM_pro_TauE-like"/>
</dbReference>
<evidence type="ECO:0000313" key="7">
    <source>
        <dbReference type="EMBL" id="MDM7859306.1"/>
    </source>
</evidence>
<gene>
    <name evidence="7" type="ORF">QTP81_01640</name>
</gene>
<organism evidence="7 8">
    <name type="scientific">Alteromonas arenosi</name>
    <dbReference type="NCBI Taxonomy" id="3055817"/>
    <lineage>
        <taxon>Bacteria</taxon>
        <taxon>Pseudomonadati</taxon>
        <taxon>Pseudomonadota</taxon>
        <taxon>Gammaproteobacteria</taxon>
        <taxon>Alteromonadales</taxon>
        <taxon>Alteromonadaceae</taxon>
        <taxon>Alteromonas/Salinimonas group</taxon>
        <taxon>Alteromonas</taxon>
    </lineage>
</organism>
<sequence>MLTVFISALIIGLSLGLLGAGGSILTVPVLAYGVGFSEKQAIVGALFIVAAISLSTVLINSRKGKINFRAAIWMSVTGMLGSALAAGGSNYLSGHTQFIILALIMLLASWRMLKSTKSTDPGDKAGKLRLVLTGIGLGVVTGLVGVGGGFLIVPALVTLIRIPMQQAVNTSLTIIFFNAFAGLANHWYTNQPLIHSIDWSVLVTFALIGIVGSMFGQAFAQKLPQSLLKKGFAWIILLVALGILAHSVSQIIMLR</sequence>
<evidence type="ECO:0000256" key="6">
    <source>
        <dbReference type="RuleBase" id="RU363041"/>
    </source>
</evidence>
<evidence type="ECO:0000256" key="5">
    <source>
        <dbReference type="ARBA" id="ARBA00023136"/>
    </source>
</evidence>
<keyword evidence="5 6" id="KW-0472">Membrane</keyword>
<dbReference type="Pfam" id="PF01925">
    <property type="entry name" value="TauE"/>
    <property type="match status" value="1"/>
</dbReference>
<feature type="transmembrane region" description="Helical" evidence="6">
    <location>
        <begin position="166"/>
        <end position="187"/>
    </location>
</feature>
<name>A0ABT7SSY7_9ALTE</name>
<comment type="subcellular location">
    <subcellularLocation>
        <location evidence="6">Cell membrane</location>
        <topology evidence="6">Multi-pass membrane protein</topology>
    </subcellularLocation>
    <subcellularLocation>
        <location evidence="1">Membrane</location>
        <topology evidence="1">Multi-pass membrane protein</topology>
    </subcellularLocation>
</comment>
<evidence type="ECO:0000313" key="8">
    <source>
        <dbReference type="Proteomes" id="UP001234343"/>
    </source>
</evidence>
<proteinExistence type="inferred from homology"/>
<feature type="transmembrane region" description="Helical" evidence="6">
    <location>
        <begin position="92"/>
        <end position="110"/>
    </location>
</feature>
<comment type="caution">
    <text evidence="7">The sequence shown here is derived from an EMBL/GenBank/DDBJ whole genome shotgun (WGS) entry which is preliminary data.</text>
</comment>
<protein>
    <recommendedName>
        <fullName evidence="6">Probable membrane transporter protein</fullName>
    </recommendedName>
</protein>
<keyword evidence="6" id="KW-1003">Cell membrane</keyword>
<keyword evidence="4 6" id="KW-1133">Transmembrane helix</keyword>
<dbReference type="Proteomes" id="UP001234343">
    <property type="component" value="Unassembled WGS sequence"/>
</dbReference>
<feature type="transmembrane region" description="Helical" evidence="6">
    <location>
        <begin position="199"/>
        <end position="220"/>
    </location>
</feature>
<accession>A0ABT7SSY7</accession>
<keyword evidence="8" id="KW-1185">Reference proteome</keyword>
<comment type="similarity">
    <text evidence="2 6">Belongs to the 4-toluene sulfonate uptake permease (TSUP) (TC 2.A.102) family.</text>
</comment>